<evidence type="ECO:0000313" key="3">
    <source>
        <dbReference type="Proteomes" id="UP000014254"/>
    </source>
</evidence>
<dbReference type="OrthoDB" id="2283835at2759"/>
<keyword evidence="3" id="KW-1185">Reference proteome</keyword>
<proteinExistence type="predicted"/>
<dbReference type="EMBL" id="KE123897">
    <property type="protein sequence ID" value="EPB92799.1"/>
    <property type="molecule type" value="Genomic_DNA"/>
</dbReference>
<name>S2JS52_MUCC1</name>
<dbReference type="Proteomes" id="UP000014254">
    <property type="component" value="Unassembled WGS sequence"/>
</dbReference>
<gene>
    <name evidence="2" type="ORF">HMPREF1544_00238</name>
</gene>
<dbReference type="InParanoid" id="S2JS52"/>
<dbReference type="VEuPathDB" id="FungiDB:HMPREF1544_00238"/>
<dbReference type="STRING" id="1220926.S2JS52"/>
<accession>S2JS52</accession>
<organism evidence="2 3">
    <name type="scientific">Mucor circinelloides f. circinelloides (strain 1006PhL)</name>
    <name type="common">Mucormycosis agent</name>
    <name type="synonym">Calyptromyces circinelloides</name>
    <dbReference type="NCBI Taxonomy" id="1220926"/>
    <lineage>
        <taxon>Eukaryota</taxon>
        <taxon>Fungi</taxon>
        <taxon>Fungi incertae sedis</taxon>
        <taxon>Mucoromycota</taxon>
        <taxon>Mucoromycotina</taxon>
        <taxon>Mucoromycetes</taxon>
        <taxon>Mucorales</taxon>
        <taxon>Mucorineae</taxon>
        <taxon>Mucoraceae</taxon>
        <taxon>Mucor</taxon>
    </lineage>
</organism>
<dbReference type="OMA" id="SHRMTHA"/>
<evidence type="ECO:0000313" key="2">
    <source>
        <dbReference type="EMBL" id="EPB92799.1"/>
    </source>
</evidence>
<reference evidence="3" key="1">
    <citation type="submission" date="2013-05" db="EMBL/GenBank/DDBJ databases">
        <title>The Genome sequence of Mucor circinelloides f. circinelloides 1006PhL.</title>
        <authorList>
            <consortium name="The Broad Institute Genomics Platform"/>
            <person name="Cuomo C."/>
            <person name="Earl A."/>
            <person name="Findley K."/>
            <person name="Lee S.C."/>
            <person name="Walker B."/>
            <person name="Young S."/>
            <person name="Zeng Q."/>
            <person name="Gargeya S."/>
            <person name="Fitzgerald M."/>
            <person name="Haas B."/>
            <person name="Abouelleil A."/>
            <person name="Allen A.W."/>
            <person name="Alvarado L."/>
            <person name="Arachchi H.M."/>
            <person name="Berlin A.M."/>
            <person name="Chapman S.B."/>
            <person name="Gainer-Dewar J."/>
            <person name="Goldberg J."/>
            <person name="Griggs A."/>
            <person name="Gujja S."/>
            <person name="Hansen M."/>
            <person name="Howarth C."/>
            <person name="Imamovic A."/>
            <person name="Ireland A."/>
            <person name="Larimer J."/>
            <person name="McCowan C."/>
            <person name="Murphy C."/>
            <person name="Pearson M."/>
            <person name="Poon T.W."/>
            <person name="Priest M."/>
            <person name="Roberts A."/>
            <person name="Saif S."/>
            <person name="Shea T."/>
            <person name="Sisk P."/>
            <person name="Sykes S."/>
            <person name="Wortman J."/>
            <person name="Nusbaum C."/>
            <person name="Birren B."/>
        </authorList>
    </citation>
    <scope>NUCLEOTIDE SEQUENCE [LARGE SCALE GENOMIC DNA]</scope>
    <source>
        <strain evidence="3">1006PhL</strain>
    </source>
</reference>
<dbReference type="AlphaFoldDB" id="S2JS52"/>
<sequence length="347" mass="38603">MPTMEIDLNDFKQLFESVQALHKRLDAFEQAHAAQLALNAQLNADNNKLFSAITNLQKRLDSLESASAPGTTSAASAPTGIPAHPTQHQQAPTQHAPAQQPRAKASQWVQILQRPAAETLKRRREHAIRALQPPRPAIDSPTYTVLHLHRAHRMSHVAYRATLAAIGIDSKRILDVTFPARNISTILIHIDYQDEILRLLNDGKISQAADFNPLDHKHIADPQFKNMAPPQLTRIAAALHTDHCIRTVRYIKKHTVAGVIKFFLSQKWIPVVTAQDLSSELLPRPAKRSVDPRSTVGQLLMQPAFADQLCQPVTHDAFGNVVDSTAMDITEEFHPDADDSDPEETQE</sequence>
<evidence type="ECO:0000256" key="1">
    <source>
        <dbReference type="SAM" id="MobiDB-lite"/>
    </source>
</evidence>
<feature type="region of interest" description="Disordered" evidence="1">
    <location>
        <begin position="64"/>
        <end position="104"/>
    </location>
</feature>
<protein>
    <submittedName>
        <fullName evidence="2">Uncharacterized protein</fullName>
    </submittedName>
</protein>
<feature type="compositionally biased region" description="Low complexity" evidence="1">
    <location>
        <begin position="65"/>
        <end position="101"/>
    </location>
</feature>